<comment type="caution">
    <text evidence="2">The sequence shown here is derived from an EMBL/GenBank/DDBJ whole genome shotgun (WGS) entry which is preliminary data.</text>
</comment>
<dbReference type="AlphaFoldDB" id="A0A3N0EJ34"/>
<organism evidence="2 3">
    <name type="scientific">Sinomicrobium pectinilyticum</name>
    <dbReference type="NCBI Taxonomy" id="1084421"/>
    <lineage>
        <taxon>Bacteria</taxon>
        <taxon>Pseudomonadati</taxon>
        <taxon>Bacteroidota</taxon>
        <taxon>Flavobacteriia</taxon>
        <taxon>Flavobacteriales</taxon>
        <taxon>Flavobacteriaceae</taxon>
        <taxon>Sinomicrobium</taxon>
    </lineage>
</organism>
<gene>
    <name evidence="2" type="ORF">ED312_09370</name>
</gene>
<keyword evidence="1" id="KW-0732">Signal</keyword>
<protein>
    <recommendedName>
        <fullName evidence="4">Beta-lactamase-inhibitor-like PepSY-like domain-containing protein</fullName>
    </recommendedName>
</protein>
<reference evidence="2 3" key="1">
    <citation type="submission" date="2018-10" db="EMBL/GenBank/DDBJ databases">
        <title>Sinomicrobium pectinilyticum sp. nov., a pectinase-producing bacterium isolated from alkaline and saline soil, and emended description of the genus Sinomicrobium.</title>
        <authorList>
            <person name="Cheng B."/>
            <person name="Li C."/>
            <person name="Lai Q."/>
            <person name="Du M."/>
            <person name="Shao Z."/>
            <person name="Xu P."/>
            <person name="Yang C."/>
        </authorList>
    </citation>
    <scope>NUCLEOTIDE SEQUENCE [LARGE SCALE GENOMIC DNA]</scope>
    <source>
        <strain evidence="2 3">5DNS001</strain>
    </source>
</reference>
<evidence type="ECO:0000256" key="1">
    <source>
        <dbReference type="SAM" id="SignalP"/>
    </source>
</evidence>
<evidence type="ECO:0008006" key="4">
    <source>
        <dbReference type="Google" id="ProtNLM"/>
    </source>
</evidence>
<dbReference type="SUPFAM" id="SSF160574">
    <property type="entry name" value="BT0923-like"/>
    <property type="match status" value="1"/>
</dbReference>
<proteinExistence type="predicted"/>
<dbReference type="Proteomes" id="UP000267469">
    <property type="component" value="Unassembled WGS sequence"/>
</dbReference>
<dbReference type="OrthoDB" id="1099258at2"/>
<evidence type="ECO:0000313" key="2">
    <source>
        <dbReference type="EMBL" id="RNL87900.1"/>
    </source>
</evidence>
<dbReference type="EMBL" id="RJTM01000068">
    <property type="protein sequence ID" value="RNL87900.1"/>
    <property type="molecule type" value="Genomic_DNA"/>
</dbReference>
<dbReference type="Gene3D" id="3.10.450.360">
    <property type="match status" value="1"/>
</dbReference>
<name>A0A3N0EJ34_SINP1</name>
<accession>A0A3N0EJ34</accession>
<evidence type="ECO:0000313" key="3">
    <source>
        <dbReference type="Proteomes" id="UP000267469"/>
    </source>
</evidence>
<sequence>MKNLFLAAALVLGGFATQAATTIDANENLVITVNQEEFTEISADEVPAAITEALERDYAGATIDKASVNEAKEYKLEVTIGEESTVLYANENGEWIQK</sequence>
<feature type="signal peptide" evidence="1">
    <location>
        <begin position="1"/>
        <end position="19"/>
    </location>
</feature>
<feature type="chain" id="PRO_5018220821" description="Beta-lactamase-inhibitor-like PepSY-like domain-containing protein" evidence="1">
    <location>
        <begin position="20"/>
        <end position="98"/>
    </location>
</feature>
<keyword evidence="3" id="KW-1185">Reference proteome</keyword>